<sequence>MNNVTENTKVIYVGIDVHKDTNSFCAYDSREDKLFAEHKSSSKFESTLHYLKNLQKSVGQDAVFLIGYEAGPTGYGLCRKLQKEDFACVIIAPSTIAKAPGQKVKTDRMDARLLAKTLAFKTYSPVCLPSEKLEAIKEYTRVRTAKITMLKKAKQNLLSFLLRMGLPYPQSGHYWTQAHMAWLRTMNFADKWLQESFEEYHAEVITLMDKVQRIEAKILELCKDDEVREKIDALVCISGISYVSAISIVAEIGDFSRFSKAKSFVSFIGLCPGEDSSGNRVRHTAITKAGNSRVRSLLVECAGSLRMHSVVTAKSVRVKERQKNASAAIVSYADKCTLRLRKRMLYLSQKGLPYNLVTTAGARELACFVWGMMNFVDNRKTALNKIDEGELSDIQKTVEEFIAQ</sequence>
<dbReference type="Pfam" id="PF01548">
    <property type="entry name" value="DEDD_Tnp_IS110"/>
    <property type="match status" value="1"/>
</dbReference>
<accession>F2NVA4</accession>
<evidence type="ECO:0000313" key="3">
    <source>
        <dbReference type="EMBL" id="AEB13614.1"/>
    </source>
</evidence>
<evidence type="ECO:0000259" key="2">
    <source>
        <dbReference type="Pfam" id="PF02371"/>
    </source>
</evidence>
<dbReference type="PANTHER" id="PTHR33055:SF3">
    <property type="entry name" value="PUTATIVE TRANSPOSASE FOR IS117-RELATED"/>
    <property type="match status" value="1"/>
</dbReference>
<proteinExistence type="predicted"/>
<keyword evidence="4" id="KW-1185">Reference proteome</keyword>
<dbReference type="KEGG" id="tsu:Tresu_0673"/>
<protein>
    <submittedName>
        <fullName evidence="3">Transposase IS116/IS110/IS902 family protein</fullName>
    </submittedName>
</protein>
<dbReference type="NCBIfam" id="NF033542">
    <property type="entry name" value="transpos_IS110"/>
    <property type="match status" value="1"/>
</dbReference>
<dbReference type="EMBL" id="CP002631">
    <property type="protein sequence ID" value="AEB13614.1"/>
    <property type="molecule type" value="Genomic_DNA"/>
</dbReference>
<reference evidence="4" key="2">
    <citation type="submission" date="2011-04" db="EMBL/GenBank/DDBJ databases">
        <title>The complete genome of chromosome of Treponema succinifaciens DSM 2489.</title>
        <authorList>
            <person name="Lucas S."/>
            <person name="Copeland A."/>
            <person name="Lapidus A."/>
            <person name="Bruce D."/>
            <person name="Goodwin L."/>
            <person name="Pitluck S."/>
            <person name="Peters L."/>
            <person name="Kyrpides N."/>
            <person name="Mavromatis K."/>
            <person name="Ivanova N."/>
            <person name="Ovchinnikova G."/>
            <person name="Teshima H."/>
            <person name="Detter J.C."/>
            <person name="Tapia R."/>
            <person name="Han C."/>
            <person name="Land M."/>
            <person name="Hauser L."/>
            <person name="Markowitz V."/>
            <person name="Cheng J.-F."/>
            <person name="Hugenholtz P."/>
            <person name="Woyke T."/>
            <person name="Wu D."/>
            <person name="Gronow S."/>
            <person name="Wellnitz S."/>
            <person name="Brambilla E."/>
            <person name="Klenk H.-P."/>
            <person name="Eisen J.A."/>
        </authorList>
    </citation>
    <scope>NUCLEOTIDE SEQUENCE [LARGE SCALE GENOMIC DNA]</scope>
    <source>
        <strain evidence="4">ATCC 33096 / DSM 2489 / 6091</strain>
    </source>
</reference>
<gene>
    <name evidence="3" type="ordered locus">Tresu_0673</name>
</gene>
<reference evidence="3 4" key="1">
    <citation type="journal article" date="2011" name="Stand. Genomic Sci.">
        <title>Complete genome sequence of Treponema succinifaciens type strain (6091).</title>
        <authorList>
            <person name="Han C."/>
            <person name="Gronow S."/>
            <person name="Teshima H."/>
            <person name="Lapidus A."/>
            <person name="Nolan M."/>
            <person name="Lucas S."/>
            <person name="Hammon N."/>
            <person name="Deshpande S."/>
            <person name="Cheng J.F."/>
            <person name="Zeytun A."/>
            <person name="Tapia R."/>
            <person name="Goodwin L."/>
            <person name="Pitluck S."/>
            <person name="Liolios K."/>
            <person name="Pagani I."/>
            <person name="Ivanova N."/>
            <person name="Mavromatis K."/>
            <person name="Mikhailova N."/>
            <person name="Huntemann M."/>
            <person name="Pati A."/>
            <person name="Chen A."/>
            <person name="Palaniappan K."/>
            <person name="Land M."/>
            <person name="Hauser L."/>
            <person name="Brambilla E.M."/>
            <person name="Rohde M."/>
            <person name="Goker M."/>
            <person name="Woyke T."/>
            <person name="Bristow J."/>
            <person name="Eisen J.A."/>
            <person name="Markowitz V."/>
            <person name="Hugenholtz P."/>
            <person name="Kyrpides N.C."/>
            <person name="Klenk H.P."/>
            <person name="Detter J.C."/>
        </authorList>
    </citation>
    <scope>NUCLEOTIDE SEQUENCE [LARGE SCALE GENOMIC DNA]</scope>
    <source>
        <strain evidence="4">ATCC 33096 / DSM 2489 / 6091</strain>
    </source>
</reference>
<dbReference type="Pfam" id="PF02371">
    <property type="entry name" value="Transposase_20"/>
    <property type="match status" value="1"/>
</dbReference>
<dbReference type="OrthoDB" id="363996at2"/>
<dbReference type="STRING" id="869209.Tresu_0673"/>
<dbReference type="GO" id="GO:0004803">
    <property type="term" value="F:transposase activity"/>
    <property type="evidence" value="ECO:0007669"/>
    <property type="project" value="InterPro"/>
</dbReference>
<dbReference type="Proteomes" id="UP000006852">
    <property type="component" value="Chromosome"/>
</dbReference>
<organism evidence="3 4">
    <name type="scientific">Treponema succinifaciens (strain ATCC 33096 / DSM 2489 / 6091)</name>
    <dbReference type="NCBI Taxonomy" id="869209"/>
    <lineage>
        <taxon>Bacteria</taxon>
        <taxon>Pseudomonadati</taxon>
        <taxon>Spirochaetota</taxon>
        <taxon>Spirochaetia</taxon>
        <taxon>Spirochaetales</taxon>
        <taxon>Treponemataceae</taxon>
        <taxon>Treponema</taxon>
    </lineage>
</organism>
<dbReference type="InterPro" id="IPR047650">
    <property type="entry name" value="Transpos_IS110"/>
</dbReference>
<dbReference type="eggNOG" id="COG3547">
    <property type="taxonomic scope" value="Bacteria"/>
</dbReference>
<feature type="domain" description="Transposase IS116/IS110/IS902 C-terminal" evidence="2">
    <location>
        <begin position="236"/>
        <end position="309"/>
    </location>
</feature>
<dbReference type="HOGENOM" id="CLU_036902_1_1_12"/>
<dbReference type="InterPro" id="IPR002525">
    <property type="entry name" value="Transp_IS110-like_N"/>
</dbReference>
<name>F2NVA4_TRES6</name>
<feature type="domain" description="Transposase IS110-like N-terminal" evidence="1">
    <location>
        <begin position="13"/>
        <end position="163"/>
    </location>
</feature>
<dbReference type="GO" id="GO:0006313">
    <property type="term" value="P:DNA transposition"/>
    <property type="evidence" value="ECO:0007669"/>
    <property type="project" value="InterPro"/>
</dbReference>
<dbReference type="AlphaFoldDB" id="F2NVA4"/>
<dbReference type="PANTHER" id="PTHR33055">
    <property type="entry name" value="TRANSPOSASE FOR INSERTION SEQUENCE ELEMENT IS1111A"/>
    <property type="match status" value="1"/>
</dbReference>
<dbReference type="GO" id="GO:0003677">
    <property type="term" value="F:DNA binding"/>
    <property type="evidence" value="ECO:0007669"/>
    <property type="project" value="InterPro"/>
</dbReference>
<evidence type="ECO:0000259" key="1">
    <source>
        <dbReference type="Pfam" id="PF01548"/>
    </source>
</evidence>
<dbReference type="InterPro" id="IPR003346">
    <property type="entry name" value="Transposase_20"/>
</dbReference>
<evidence type="ECO:0000313" key="4">
    <source>
        <dbReference type="Proteomes" id="UP000006852"/>
    </source>
</evidence>